<gene>
    <name evidence="2" type="ORF">GCM10011386_34650</name>
</gene>
<feature type="signal peptide" evidence="1">
    <location>
        <begin position="1"/>
        <end position="21"/>
    </location>
</feature>
<keyword evidence="3" id="KW-1185">Reference proteome</keyword>
<comment type="caution">
    <text evidence="2">The sequence shown here is derived from an EMBL/GenBank/DDBJ whole genome shotgun (WGS) entry which is preliminary data.</text>
</comment>
<feature type="chain" id="PRO_5046572049" evidence="1">
    <location>
        <begin position="22"/>
        <end position="303"/>
    </location>
</feature>
<name>A0ABQ1MEZ8_9SPHI</name>
<dbReference type="Proteomes" id="UP000597338">
    <property type="component" value="Unassembled WGS sequence"/>
</dbReference>
<evidence type="ECO:0000313" key="2">
    <source>
        <dbReference type="EMBL" id="GGC39637.1"/>
    </source>
</evidence>
<evidence type="ECO:0000256" key="1">
    <source>
        <dbReference type="SAM" id="SignalP"/>
    </source>
</evidence>
<dbReference type="InterPro" id="IPR019861">
    <property type="entry name" value="PorP/SprF_Bacteroidetes"/>
</dbReference>
<reference evidence="3" key="1">
    <citation type="journal article" date="2019" name="Int. J. Syst. Evol. Microbiol.">
        <title>The Global Catalogue of Microorganisms (GCM) 10K type strain sequencing project: providing services to taxonomists for standard genome sequencing and annotation.</title>
        <authorList>
            <consortium name="The Broad Institute Genomics Platform"/>
            <consortium name="The Broad Institute Genome Sequencing Center for Infectious Disease"/>
            <person name="Wu L."/>
            <person name="Ma J."/>
        </authorList>
    </citation>
    <scope>NUCLEOTIDE SEQUENCE [LARGE SCALE GENOMIC DNA]</scope>
    <source>
        <strain evidence="3">CGMCC 1.15342</strain>
    </source>
</reference>
<dbReference type="Pfam" id="PF11751">
    <property type="entry name" value="PorP_SprF"/>
    <property type="match status" value="1"/>
</dbReference>
<organism evidence="2 3">
    <name type="scientific">Parapedobacter defluvii</name>
    <dbReference type="NCBI Taxonomy" id="2045106"/>
    <lineage>
        <taxon>Bacteria</taxon>
        <taxon>Pseudomonadati</taxon>
        <taxon>Bacteroidota</taxon>
        <taxon>Sphingobacteriia</taxon>
        <taxon>Sphingobacteriales</taxon>
        <taxon>Sphingobacteriaceae</taxon>
        <taxon>Parapedobacter</taxon>
    </lineage>
</organism>
<evidence type="ECO:0000313" key="3">
    <source>
        <dbReference type="Proteomes" id="UP000597338"/>
    </source>
</evidence>
<dbReference type="EMBL" id="BMIK01000014">
    <property type="protein sequence ID" value="GGC39637.1"/>
    <property type="molecule type" value="Genomic_DNA"/>
</dbReference>
<sequence>MKNRKNYIVAIWAVLFSQGIAFSQQTPLFPAYNYNPFIINPAYAGMTPGSVVSLSHDRHTRKVEGTPTSSSLSFQSPLSNGRMGLGAAVIDDRIGVTSATTATVAYSYQLLFDLKPGRHVWGDYDKHVFSFGMTAGIQRLHENLLELGIADDPVFAENLSETIPVIGAGILYNKVGYYVGVSVPNLLGGKLASRHHVEVVVPVYVYLGYRFFADFYKEIMVTPNALVKYEKGAPLQVDVNLSANLRDRFEIGAGYRSSSSLNLLVGFYAVEQLRFVYHYTVGFRRPTLGNNHGIALSYAFGYN</sequence>
<dbReference type="NCBIfam" id="TIGR03519">
    <property type="entry name" value="T9SS_PorP_fam"/>
    <property type="match status" value="1"/>
</dbReference>
<dbReference type="RefSeq" id="WP_188752727.1">
    <property type="nucleotide sequence ID" value="NZ_BMIK01000014.1"/>
</dbReference>
<proteinExistence type="predicted"/>
<accession>A0ABQ1MEZ8</accession>
<keyword evidence="1" id="KW-0732">Signal</keyword>
<protein>
    <submittedName>
        <fullName evidence="2">Membrane protein</fullName>
    </submittedName>
</protein>